<gene>
    <name evidence="5" type="ORF">DQK91_11385</name>
    <name evidence="4" type="ORF">E8L03_11915</name>
</gene>
<dbReference type="Proteomes" id="UP000503251">
    <property type="component" value="Chromosome"/>
</dbReference>
<dbReference type="InterPro" id="IPR003777">
    <property type="entry name" value="XdhC_CoxI"/>
</dbReference>
<proteinExistence type="predicted"/>
<organism evidence="5 6">
    <name type="scientific">Oceanidesulfovibrio marinus</name>
    <dbReference type="NCBI Taxonomy" id="370038"/>
    <lineage>
        <taxon>Bacteria</taxon>
        <taxon>Pseudomonadati</taxon>
        <taxon>Thermodesulfobacteriota</taxon>
        <taxon>Desulfovibrionia</taxon>
        <taxon>Desulfovibrionales</taxon>
        <taxon>Desulfovibrionaceae</taxon>
        <taxon>Oceanidesulfovibrio</taxon>
    </lineage>
</organism>
<accession>A0A6P1ZHF5</accession>
<name>A0A6P1ZHF5_9BACT</name>
<dbReference type="EMBL" id="QMIF01000006">
    <property type="protein sequence ID" value="TVM33808.1"/>
    <property type="molecule type" value="Genomic_DNA"/>
</dbReference>
<dbReference type="Proteomes" id="UP000434052">
    <property type="component" value="Unassembled WGS sequence"/>
</dbReference>
<dbReference type="NCBIfam" id="NF045664">
    <property type="entry name" value="XdhC_rel_AOR"/>
    <property type="match status" value="1"/>
</dbReference>
<evidence type="ECO:0000259" key="2">
    <source>
        <dbReference type="Pfam" id="PF02625"/>
    </source>
</evidence>
<evidence type="ECO:0000313" key="6">
    <source>
        <dbReference type="Proteomes" id="UP000434052"/>
    </source>
</evidence>
<evidence type="ECO:0000313" key="7">
    <source>
        <dbReference type="Proteomes" id="UP000503251"/>
    </source>
</evidence>
<evidence type="ECO:0000256" key="1">
    <source>
        <dbReference type="SAM" id="MobiDB-lite"/>
    </source>
</evidence>
<dbReference type="InterPro" id="IPR027051">
    <property type="entry name" value="XdhC_Rossmann_dom"/>
</dbReference>
<dbReference type="EMBL" id="CP039543">
    <property type="protein sequence ID" value="QJT09597.1"/>
    <property type="molecule type" value="Genomic_DNA"/>
</dbReference>
<feature type="region of interest" description="Disordered" evidence="1">
    <location>
        <begin position="1"/>
        <end position="21"/>
    </location>
</feature>
<reference evidence="4 7" key="2">
    <citation type="submission" date="2019-04" db="EMBL/GenBank/DDBJ databases">
        <title>Isolation and culture of sulfate reducing bacteria from the cold seep of the South China Sea.</title>
        <authorList>
            <person name="Sun C."/>
            <person name="Liu R."/>
        </authorList>
    </citation>
    <scope>NUCLEOTIDE SEQUENCE [LARGE SCALE GENOMIC DNA]</scope>
    <source>
        <strain evidence="4 7">CS1</strain>
    </source>
</reference>
<dbReference type="Pfam" id="PF02625">
    <property type="entry name" value="XdhC_CoxI"/>
    <property type="match status" value="1"/>
</dbReference>
<feature type="domain" description="XdhC- CoxI" evidence="2">
    <location>
        <begin position="32"/>
        <end position="90"/>
    </location>
</feature>
<evidence type="ECO:0000259" key="3">
    <source>
        <dbReference type="Pfam" id="PF13478"/>
    </source>
</evidence>
<keyword evidence="7" id="KW-1185">Reference proteome</keyword>
<dbReference type="AlphaFoldDB" id="A0A6P1ZHF5"/>
<evidence type="ECO:0000313" key="4">
    <source>
        <dbReference type="EMBL" id="QJT09597.1"/>
    </source>
</evidence>
<feature type="domain" description="XdhC Rossmann" evidence="3">
    <location>
        <begin position="222"/>
        <end position="370"/>
    </location>
</feature>
<dbReference type="InterPro" id="IPR052698">
    <property type="entry name" value="MoCofactor_Util/Proc"/>
</dbReference>
<sequence>MPCGRSQTKPRHTEQSGEPLMPHIMERIAQLLEGGERLALATILHQDGSTPRTAGARMFVTADGRSEGTIGGGLAEAMAQRLGRELLAGKNDAQAELLNVDMSSSKPSDMDMICGGSLEAYVEVLEPKPETVAVFAACADAIRQGRTALFATRLPGGKARPTHCALDPATPEQGGTCDGALPDSVDASKILDAAQNGTWVVTAPAAGGERWFVETLSPPDTVYLFGAGHVAQTTAVVAAQADFRVTVLDDRPEFANRERYPDAHRIIVLDSFEGIFQSPEMANDRIAENSYLVIVTRGHSHDGLVLRQALATGAGYVGMIGSSSKRETIYQAMREDGYTDDDLARVHSPIGLSIGAQTPGEIAVSIVAELVQHRRQND</sequence>
<dbReference type="PANTHER" id="PTHR30388:SF6">
    <property type="entry name" value="XANTHINE DEHYDROGENASE SUBUNIT A-RELATED"/>
    <property type="match status" value="1"/>
</dbReference>
<dbReference type="OrthoDB" id="9815497at2"/>
<dbReference type="Pfam" id="PF13478">
    <property type="entry name" value="XdhC_C"/>
    <property type="match status" value="1"/>
</dbReference>
<protein>
    <submittedName>
        <fullName evidence="4">XdhC family protein</fullName>
    </submittedName>
    <submittedName>
        <fullName evidence="5">XdhC/CoxI family protein</fullName>
    </submittedName>
</protein>
<reference evidence="5 6" key="1">
    <citation type="submission" date="2018-06" db="EMBL/GenBank/DDBJ databases">
        <title>Complete genome of Desulfovibrio marinus P48SEP.</title>
        <authorList>
            <person name="Crispim J.S."/>
            <person name="Vidigal P.M.P."/>
            <person name="Silva L.C.F."/>
            <person name="Araujo L.C."/>
            <person name="Laguardia C.N."/>
            <person name="Dias R.S."/>
            <person name="Sousa M.P."/>
            <person name="Paula S.O."/>
            <person name="Silva C."/>
        </authorList>
    </citation>
    <scope>NUCLEOTIDE SEQUENCE [LARGE SCALE GENOMIC DNA]</scope>
    <source>
        <strain evidence="5 6">P48SEP</strain>
    </source>
</reference>
<dbReference type="PANTHER" id="PTHR30388">
    <property type="entry name" value="ALDEHYDE OXIDOREDUCTASE MOLYBDENUM COFACTOR ASSEMBLY PROTEIN"/>
    <property type="match status" value="1"/>
</dbReference>
<evidence type="ECO:0000313" key="5">
    <source>
        <dbReference type="EMBL" id="TVM33808.1"/>
    </source>
</evidence>
<dbReference type="Gene3D" id="3.40.50.720">
    <property type="entry name" value="NAD(P)-binding Rossmann-like Domain"/>
    <property type="match status" value="1"/>
</dbReference>